<dbReference type="EMBL" id="JARK01001384">
    <property type="protein sequence ID" value="EYC12179.1"/>
    <property type="molecule type" value="Genomic_DNA"/>
</dbReference>
<name>A0A016UA40_9BILA</name>
<keyword evidence="2" id="KW-1185">Reference proteome</keyword>
<organism evidence="1 2">
    <name type="scientific">Ancylostoma ceylanicum</name>
    <dbReference type="NCBI Taxonomy" id="53326"/>
    <lineage>
        <taxon>Eukaryota</taxon>
        <taxon>Metazoa</taxon>
        <taxon>Ecdysozoa</taxon>
        <taxon>Nematoda</taxon>
        <taxon>Chromadorea</taxon>
        <taxon>Rhabditida</taxon>
        <taxon>Rhabditina</taxon>
        <taxon>Rhabditomorpha</taxon>
        <taxon>Strongyloidea</taxon>
        <taxon>Ancylostomatidae</taxon>
        <taxon>Ancylostomatinae</taxon>
        <taxon>Ancylostoma</taxon>
    </lineage>
</organism>
<dbReference type="AlphaFoldDB" id="A0A016UA40"/>
<proteinExistence type="predicted"/>
<sequence>MYVTVGCKEKAEKLKKVSGMTLSELVDVLTEEDPESLTKKVHETNSGDQSEASVFVSSAYDYVKVMDPPGYAWNKDHSLGCSPALFIARE</sequence>
<evidence type="ECO:0000313" key="2">
    <source>
        <dbReference type="Proteomes" id="UP000024635"/>
    </source>
</evidence>
<comment type="caution">
    <text evidence="1">The sequence shown here is derived from an EMBL/GenBank/DDBJ whole genome shotgun (WGS) entry which is preliminary data.</text>
</comment>
<evidence type="ECO:0000313" key="1">
    <source>
        <dbReference type="EMBL" id="EYC12179.1"/>
    </source>
</evidence>
<dbReference type="Proteomes" id="UP000024635">
    <property type="component" value="Unassembled WGS sequence"/>
</dbReference>
<protein>
    <submittedName>
        <fullName evidence="1">Uncharacterized protein</fullName>
    </submittedName>
</protein>
<accession>A0A016UA40</accession>
<reference evidence="2" key="1">
    <citation type="journal article" date="2015" name="Nat. Genet.">
        <title>The genome and transcriptome of the zoonotic hookworm Ancylostoma ceylanicum identify infection-specific gene families.</title>
        <authorList>
            <person name="Schwarz E.M."/>
            <person name="Hu Y."/>
            <person name="Antoshechkin I."/>
            <person name="Miller M.M."/>
            <person name="Sternberg P.W."/>
            <person name="Aroian R.V."/>
        </authorList>
    </citation>
    <scope>NUCLEOTIDE SEQUENCE</scope>
    <source>
        <strain evidence="2">HY135</strain>
    </source>
</reference>
<gene>
    <name evidence="1" type="primary">Acey_s0048.g1653</name>
    <name evidence="1" type="ORF">Y032_0048g1653</name>
</gene>